<comment type="caution">
    <text evidence="8">The sequence shown here is derived from an EMBL/GenBank/DDBJ whole genome shotgun (WGS) entry which is preliminary data.</text>
</comment>
<dbReference type="InterPro" id="IPR003838">
    <property type="entry name" value="ABC3_permease_C"/>
</dbReference>
<keyword evidence="2" id="KW-1003">Cell membrane</keyword>
<evidence type="ECO:0000313" key="9">
    <source>
        <dbReference type="Proteomes" id="UP000288197"/>
    </source>
</evidence>
<dbReference type="GO" id="GO:0005886">
    <property type="term" value="C:plasma membrane"/>
    <property type="evidence" value="ECO:0007669"/>
    <property type="project" value="UniProtKB-SubCell"/>
</dbReference>
<evidence type="ECO:0000259" key="6">
    <source>
        <dbReference type="Pfam" id="PF02687"/>
    </source>
</evidence>
<gene>
    <name evidence="8" type="ORF">CBF32_02465</name>
</gene>
<dbReference type="InterPro" id="IPR025857">
    <property type="entry name" value="MacB_PCD"/>
</dbReference>
<organism evidence="8 9">
    <name type="scientific">Vagococcus fluvialis</name>
    <dbReference type="NCBI Taxonomy" id="2738"/>
    <lineage>
        <taxon>Bacteria</taxon>
        <taxon>Bacillati</taxon>
        <taxon>Bacillota</taxon>
        <taxon>Bacilli</taxon>
        <taxon>Lactobacillales</taxon>
        <taxon>Enterococcaceae</taxon>
        <taxon>Vagococcus</taxon>
    </lineage>
</organism>
<dbReference type="PANTHER" id="PTHR30572">
    <property type="entry name" value="MEMBRANE COMPONENT OF TRANSPORTER-RELATED"/>
    <property type="match status" value="1"/>
</dbReference>
<keyword evidence="3" id="KW-0812">Transmembrane</keyword>
<proteinExistence type="predicted"/>
<evidence type="ECO:0000259" key="7">
    <source>
        <dbReference type="Pfam" id="PF12704"/>
    </source>
</evidence>
<dbReference type="GeneID" id="63145188"/>
<evidence type="ECO:0000256" key="1">
    <source>
        <dbReference type="ARBA" id="ARBA00004651"/>
    </source>
</evidence>
<evidence type="ECO:0000256" key="3">
    <source>
        <dbReference type="ARBA" id="ARBA00022692"/>
    </source>
</evidence>
<dbReference type="AlphaFoldDB" id="A0A369B338"/>
<dbReference type="RefSeq" id="WP_114288521.1">
    <property type="nucleotide sequence ID" value="NZ_JAFLWL010000015.1"/>
</dbReference>
<feature type="domain" description="ABC3 transporter permease C-terminal" evidence="6">
    <location>
        <begin position="345"/>
        <end position="426"/>
    </location>
</feature>
<comment type="subcellular location">
    <subcellularLocation>
        <location evidence="1">Cell membrane</location>
        <topology evidence="1">Multi-pass membrane protein</topology>
    </subcellularLocation>
</comment>
<evidence type="ECO:0000256" key="4">
    <source>
        <dbReference type="ARBA" id="ARBA00022989"/>
    </source>
</evidence>
<dbReference type="EMBL" id="NGJX01000002">
    <property type="protein sequence ID" value="RSU04258.1"/>
    <property type="molecule type" value="Genomic_DNA"/>
</dbReference>
<feature type="domain" description="MacB-like periplasmic core" evidence="7">
    <location>
        <begin position="124"/>
        <end position="252"/>
    </location>
</feature>
<dbReference type="Pfam" id="PF12704">
    <property type="entry name" value="MacB_PCD"/>
    <property type="match status" value="1"/>
</dbReference>
<evidence type="ECO:0000256" key="5">
    <source>
        <dbReference type="ARBA" id="ARBA00023136"/>
    </source>
</evidence>
<keyword evidence="4" id="KW-1133">Transmembrane helix</keyword>
<protein>
    <submittedName>
        <fullName evidence="8">Uncharacterized protein</fullName>
    </submittedName>
</protein>
<dbReference type="GO" id="GO:0022857">
    <property type="term" value="F:transmembrane transporter activity"/>
    <property type="evidence" value="ECO:0007669"/>
    <property type="project" value="TreeGrafter"/>
</dbReference>
<evidence type="ECO:0000256" key="2">
    <source>
        <dbReference type="ARBA" id="ARBA00022475"/>
    </source>
</evidence>
<dbReference type="PANTHER" id="PTHR30572:SF9">
    <property type="entry name" value="ABC TRANSPORTER PERMEASE PROTEIN"/>
    <property type="match status" value="1"/>
</dbReference>
<dbReference type="Proteomes" id="UP000288197">
    <property type="component" value="Unassembled WGS sequence"/>
</dbReference>
<evidence type="ECO:0000313" key="8">
    <source>
        <dbReference type="EMBL" id="RSU04258.1"/>
    </source>
</evidence>
<dbReference type="Pfam" id="PF02687">
    <property type="entry name" value="FtsX"/>
    <property type="match status" value="1"/>
</dbReference>
<dbReference type="InterPro" id="IPR050250">
    <property type="entry name" value="Macrolide_Exporter_MacB"/>
</dbReference>
<sequence length="498" mass="55571">MNFIKRGWLSLTRRKGKAIILFTVIFILGNVMAGAVSIRQASSNVEKVIKHQLGSKATIDLDFKKVEKEFQKDDKYRVKGLDTELINKIGNSEYVKYYDYNLSVMMGKGDLKPFVSEKEGNAVMSSVAGGGSGGSDFTLKGVQYNEVLDFNEKKAQLIDGRVFTNEEIEKGNKVTIISKKVADENNLKVGDKIVLPNEIYDYSSGYSENSEPNTSRDLVLEVIGIFEPTNVEPKEGEKDEDGNMQMDFFNTMYQNTMYVPNLVAKGETDFQNTEFSKILPEEMQGNQDEMYSPVYILKNPEMSDSFKSEIEKLIPSPYKLNSSTDEYDSIAAPIKSMEKLSTYVLIAAIGASLLIVSLVVLLFLRDRKHEFGVYLSLGEKRARVIGQIIFEVITIAILALGLSVFSGNMLASSLSNSMVQSQIEAQMEKESNEMGTMFLSDPGEKTKVTEEDVSEAYKVNLTPSYLMTFFSLGIGTILGATIVPMGYLMRLNPKKIML</sequence>
<keyword evidence="9" id="KW-1185">Reference proteome</keyword>
<accession>A0A369B338</accession>
<keyword evidence="5" id="KW-0472">Membrane</keyword>
<dbReference type="OrthoDB" id="9812886at2"/>
<name>A0A369B338_9ENTE</name>
<reference evidence="8 9" key="1">
    <citation type="submission" date="2017-05" db="EMBL/GenBank/DDBJ databases">
        <title>Vagococcus spp. assemblies.</title>
        <authorList>
            <person name="Gulvik C.A."/>
        </authorList>
    </citation>
    <scope>NUCLEOTIDE SEQUENCE [LARGE SCALE GENOMIC DNA]</scope>
    <source>
        <strain evidence="8 9">NCFB 2497</strain>
    </source>
</reference>